<evidence type="ECO:0000256" key="5">
    <source>
        <dbReference type="ARBA" id="ARBA00022989"/>
    </source>
</evidence>
<keyword evidence="6 7" id="KW-0472">Membrane</keyword>
<dbReference type="PANTHER" id="PTHR30489">
    <property type="entry name" value="LIPOPROTEIN-RELEASING SYSTEM TRANSMEMBRANE PROTEIN LOLE"/>
    <property type="match status" value="1"/>
</dbReference>
<proteinExistence type="inferred from homology"/>
<dbReference type="PANTHER" id="PTHR30489:SF0">
    <property type="entry name" value="LIPOPROTEIN-RELEASING SYSTEM TRANSMEMBRANE PROTEIN LOLE"/>
    <property type="match status" value="1"/>
</dbReference>
<keyword evidence="5 7" id="KW-1133">Transmembrane helix</keyword>
<feature type="transmembrane region" description="Helical" evidence="7">
    <location>
        <begin position="273"/>
        <end position="300"/>
    </location>
</feature>
<evidence type="ECO:0000256" key="2">
    <source>
        <dbReference type="ARBA" id="ARBA00005236"/>
    </source>
</evidence>
<accession>A0A345HBT6</accession>
<dbReference type="GO" id="GO:0098797">
    <property type="term" value="C:plasma membrane protein complex"/>
    <property type="evidence" value="ECO:0007669"/>
    <property type="project" value="TreeGrafter"/>
</dbReference>
<dbReference type="AlphaFoldDB" id="A0A345HBT6"/>
<reference evidence="10 11" key="1">
    <citation type="submission" date="2018-07" db="EMBL/GenBank/DDBJ databases">
        <title>Complete genome sequence of Flavobacterium arcticum type strain SM1502T.</title>
        <authorList>
            <person name="Li Y."/>
            <person name="Li D.-D."/>
        </authorList>
    </citation>
    <scope>NUCLEOTIDE SEQUENCE [LARGE SCALE GENOMIC DNA]</scope>
    <source>
        <strain evidence="10 11">SM1502</strain>
    </source>
</reference>
<comment type="subcellular location">
    <subcellularLocation>
        <location evidence="1">Cell membrane</location>
        <topology evidence="1">Multi-pass membrane protein</topology>
    </subcellularLocation>
</comment>
<feature type="transmembrane region" description="Helical" evidence="7">
    <location>
        <begin position="321"/>
        <end position="347"/>
    </location>
</feature>
<evidence type="ECO:0000313" key="10">
    <source>
        <dbReference type="EMBL" id="AXG74046.1"/>
    </source>
</evidence>
<evidence type="ECO:0000259" key="8">
    <source>
        <dbReference type="Pfam" id="PF02687"/>
    </source>
</evidence>
<evidence type="ECO:0000256" key="1">
    <source>
        <dbReference type="ARBA" id="ARBA00004651"/>
    </source>
</evidence>
<dbReference type="InterPro" id="IPR051447">
    <property type="entry name" value="Lipoprotein-release_system"/>
</dbReference>
<gene>
    <name evidence="10" type="ORF">DVK85_07220</name>
</gene>
<dbReference type="OrthoDB" id="1522724at2"/>
<dbReference type="RefSeq" id="WP_114677804.1">
    <property type="nucleotide sequence ID" value="NZ_CP031188.1"/>
</dbReference>
<keyword evidence="3" id="KW-1003">Cell membrane</keyword>
<dbReference type="InterPro" id="IPR003838">
    <property type="entry name" value="ABC3_permease_C"/>
</dbReference>
<comment type="similarity">
    <text evidence="2">Belongs to the ABC-4 integral membrane protein family. LolC/E subfamily.</text>
</comment>
<feature type="domain" description="ABC3 transporter permease C-terminal" evidence="8">
    <location>
        <begin position="277"/>
        <end position="393"/>
    </location>
</feature>
<evidence type="ECO:0000256" key="6">
    <source>
        <dbReference type="ARBA" id="ARBA00023136"/>
    </source>
</evidence>
<dbReference type="GO" id="GO:0044874">
    <property type="term" value="P:lipoprotein localization to outer membrane"/>
    <property type="evidence" value="ECO:0007669"/>
    <property type="project" value="TreeGrafter"/>
</dbReference>
<keyword evidence="4 7" id="KW-0812">Transmembrane</keyword>
<evidence type="ECO:0000259" key="9">
    <source>
        <dbReference type="Pfam" id="PF12704"/>
    </source>
</evidence>
<evidence type="ECO:0000256" key="4">
    <source>
        <dbReference type="ARBA" id="ARBA00022692"/>
    </source>
</evidence>
<dbReference type="Pfam" id="PF02687">
    <property type="entry name" value="FtsX"/>
    <property type="match status" value="1"/>
</dbReference>
<name>A0A345HBT6_9FLAO</name>
<feature type="domain" description="MacB-like periplasmic core" evidence="9">
    <location>
        <begin position="25"/>
        <end position="246"/>
    </location>
</feature>
<sequence>MSFSLYIARRYTISRSKSSAVNIITGIAALGIIASTAALFIIMSAFSGLREFTVSFTNATDPELRVIPALGKSFTISGEQEQELKKMGEITHYSKIAEERVLFYYDGKEQVAYLKGVDSIYTDVNPVKEKVIQGNWLQPETSQVVVGYGIMSKLSMGLFDFNNALEVYVPKPGKGLINSPEDGFKKAALVPIGFYSINDDVDSQYVFADLGLAQELLNFKSEQITALDIKLAPNTDEAKIREQLNSIFKGKINIKNRAQLNASLYKMLNIENLVTYLFCSLVVVMTLFCLAGALIMLILDKRENIKTLYSLGTAVTELRKIFLYQGIFITTLGVIIGLAISVGVVLAQQHYSLIMLTNTLAYPMQFTFINILIVLATIYTLGILASWLAANRVNAKLLKNS</sequence>
<protein>
    <submittedName>
        <fullName evidence="10">ABC transporter permease</fullName>
    </submittedName>
</protein>
<feature type="transmembrane region" description="Helical" evidence="7">
    <location>
        <begin position="367"/>
        <end position="390"/>
    </location>
</feature>
<evidence type="ECO:0000256" key="3">
    <source>
        <dbReference type="ARBA" id="ARBA00022475"/>
    </source>
</evidence>
<dbReference type="InterPro" id="IPR025857">
    <property type="entry name" value="MacB_PCD"/>
</dbReference>
<keyword evidence="11" id="KW-1185">Reference proteome</keyword>
<dbReference type="Pfam" id="PF12704">
    <property type="entry name" value="MacB_PCD"/>
    <property type="match status" value="1"/>
</dbReference>
<feature type="transmembrane region" description="Helical" evidence="7">
    <location>
        <begin position="21"/>
        <end position="46"/>
    </location>
</feature>
<organism evidence="10 11">
    <name type="scientific">Flavobacterium arcticum</name>
    <dbReference type="NCBI Taxonomy" id="1784713"/>
    <lineage>
        <taxon>Bacteria</taxon>
        <taxon>Pseudomonadati</taxon>
        <taxon>Bacteroidota</taxon>
        <taxon>Flavobacteriia</taxon>
        <taxon>Flavobacteriales</taxon>
        <taxon>Flavobacteriaceae</taxon>
        <taxon>Flavobacterium</taxon>
    </lineage>
</organism>
<dbReference type="Proteomes" id="UP000253951">
    <property type="component" value="Chromosome"/>
</dbReference>
<evidence type="ECO:0000313" key="11">
    <source>
        <dbReference type="Proteomes" id="UP000253951"/>
    </source>
</evidence>
<dbReference type="EMBL" id="CP031188">
    <property type="protein sequence ID" value="AXG74046.1"/>
    <property type="molecule type" value="Genomic_DNA"/>
</dbReference>
<evidence type="ECO:0000256" key="7">
    <source>
        <dbReference type="SAM" id="Phobius"/>
    </source>
</evidence>
<dbReference type="KEGG" id="fat:DVK85_07220"/>